<organism evidence="2 3">
    <name type="scientific">Methylomarinum roseum</name>
    <dbReference type="NCBI Taxonomy" id="3067653"/>
    <lineage>
        <taxon>Bacteria</taxon>
        <taxon>Pseudomonadati</taxon>
        <taxon>Pseudomonadota</taxon>
        <taxon>Gammaproteobacteria</taxon>
        <taxon>Methylococcales</taxon>
        <taxon>Methylococcaceae</taxon>
        <taxon>Methylomarinum</taxon>
    </lineage>
</organism>
<name>A0AAU7NYZ6_9GAMM</name>
<gene>
    <name evidence="2" type="ORF">Q9L42_008795</name>
</gene>
<dbReference type="KEGG" id="mech:Q9L42_008795"/>
<evidence type="ECO:0000256" key="1">
    <source>
        <dbReference type="SAM" id="Phobius"/>
    </source>
</evidence>
<sequence>MTGRFRLFLVWFAGYTLSFLILSFYCFTGLAVEDLSEVLGSALVDMTGVFAPYLTPIVAFWFAKEVVQKAAPLPQGPYKVALICSLFYNITIVLLMSALFFLQASSPGYAVNQMLELAGTISSGLAFLVGPAIGFYFGKTE</sequence>
<accession>A0AAU7NYZ6</accession>
<dbReference type="AlphaFoldDB" id="A0AAU7NYZ6"/>
<dbReference type="EMBL" id="CP157743">
    <property type="protein sequence ID" value="XBS22208.1"/>
    <property type="molecule type" value="Genomic_DNA"/>
</dbReference>
<keyword evidence="1" id="KW-0472">Membrane</keyword>
<feature type="transmembrane region" description="Helical" evidence="1">
    <location>
        <begin position="82"/>
        <end position="102"/>
    </location>
</feature>
<dbReference type="RefSeq" id="WP_349432643.1">
    <property type="nucleotide sequence ID" value="NZ_CP157743.1"/>
</dbReference>
<protein>
    <submittedName>
        <fullName evidence="2">Uncharacterized protein</fullName>
    </submittedName>
</protein>
<feature type="transmembrane region" description="Helical" evidence="1">
    <location>
        <begin position="114"/>
        <end position="137"/>
    </location>
</feature>
<feature type="transmembrane region" description="Helical" evidence="1">
    <location>
        <begin position="38"/>
        <end position="62"/>
    </location>
</feature>
<keyword evidence="3" id="KW-1185">Reference proteome</keyword>
<keyword evidence="1" id="KW-0812">Transmembrane</keyword>
<proteinExistence type="predicted"/>
<dbReference type="Proteomes" id="UP001225378">
    <property type="component" value="Chromosome"/>
</dbReference>
<evidence type="ECO:0000313" key="2">
    <source>
        <dbReference type="EMBL" id="XBS22208.1"/>
    </source>
</evidence>
<feature type="transmembrane region" description="Helical" evidence="1">
    <location>
        <begin position="7"/>
        <end position="32"/>
    </location>
</feature>
<evidence type="ECO:0000313" key="3">
    <source>
        <dbReference type="Proteomes" id="UP001225378"/>
    </source>
</evidence>
<keyword evidence="1" id="KW-1133">Transmembrane helix</keyword>
<reference evidence="2 3" key="1">
    <citation type="journal article" date="2024" name="Microbiology">
        <title>Methylomarinum rosea sp. nov., a novel halophilic methanotrophic bacterium from the hypersaline Lake Elton.</title>
        <authorList>
            <person name="Suleimanov R.Z."/>
            <person name="Oshkin I.Y."/>
            <person name="Danilova O.V."/>
            <person name="Suzina N.E."/>
            <person name="Dedysh S.N."/>
        </authorList>
    </citation>
    <scope>NUCLEOTIDE SEQUENCE [LARGE SCALE GENOMIC DNA]</scope>
    <source>
        <strain evidence="2 3">Ch1-1</strain>
    </source>
</reference>